<keyword evidence="3" id="KW-1003">Cell membrane</keyword>
<dbReference type="Pfam" id="PF04290">
    <property type="entry name" value="DctQ"/>
    <property type="match status" value="1"/>
</dbReference>
<evidence type="ECO:0000313" key="12">
    <source>
        <dbReference type="Proteomes" id="UP000245624"/>
    </source>
</evidence>
<dbReference type="GO" id="GO:0022857">
    <property type="term" value="F:transmembrane transporter activity"/>
    <property type="evidence" value="ECO:0007669"/>
    <property type="project" value="TreeGrafter"/>
</dbReference>
<evidence type="ECO:0000256" key="4">
    <source>
        <dbReference type="ARBA" id="ARBA00022519"/>
    </source>
</evidence>
<dbReference type="EMBL" id="QGTD01000005">
    <property type="protein sequence ID" value="PWU69563.1"/>
    <property type="molecule type" value="Genomic_DNA"/>
</dbReference>
<comment type="caution">
    <text evidence="11">The sequence shown here is derived from an EMBL/GenBank/DDBJ whole genome shotgun (WGS) entry which is preliminary data.</text>
</comment>
<dbReference type="PANTHER" id="PTHR35011">
    <property type="entry name" value="2,3-DIKETO-L-GULONATE TRAP TRANSPORTER SMALL PERMEASE PROTEIN YIAM"/>
    <property type="match status" value="1"/>
</dbReference>
<keyword evidence="4" id="KW-0997">Cell inner membrane</keyword>
<feature type="transmembrane region" description="Helical" evidence="9">
    <location>
        <begin position="93"/>
        <end position="115"/>
    </location>
</feature>
<dbReference type="PANTHER" id="PTHR35011:SF2">
    <property type="entry name" value="2,3-DIKETO-L-GULONATE TRAP TRANSPORTER SMALL PERMEASE PROTEIN YIAM"/>
    <property type="match status" value="1"/>
</dbReference>
<dbReference type="GO" id="GO:0015740">
    <property type="term" value="P:C4-dicarboxylate transport"/>
    <property type="evidence" value="ECO:0007669"/>
    <property type="project" value="TreeGrafter"/>
</dbReference>
<evidence type="ECO:0000256" key="8">
    <source>
        <dbReference type="ARBA" id="ARBA00038436"/>
    </source>
</evidence>
<dbReference type="OrthoDB" id="9815614at2"/>
<feature type="domain" description="Tripartite ATP-independent periplasmic transporters DctQ component" evidence="10">
    <location>
        <begin position="23"/>
        <end position="153"/>
    </location>
</feature>
<dbReference type="AlphaFoldDB" id="A0A317L209"/>
<keyword evidence="7 9" id="KW-0472">Membrane</keyword>
<feature type="transmembrane region" description="Helical" evidence="9">
    <location>
        <begin position="12"/>
        <end position="32"/>
    </location>
</feature>
<keyword evidence="6 9" id="KW-1133">Transmembrane helix</keyword>
<evidence type="ECO:0000259" key="10">
    <source>
        <dbReference type="Pfam" id="PF04290"/>
    </source>
</evidence>
<name>A0A317L209_9BACI</name>
<gene>
    <name evidence="11" type="ORF">DLJ74_06225</name>
</gene>
<comment type="subcellular location">
    <subcellularLocation>
        <location evidence="1">Cell inner membrane</location>
        <topology evidence="1">Multi-pass membrane protein</topology>
    </subcellularLocation>
</comment>
<dbReference type="Proteomes" id="UP000245624">
    <property type="component" value="Unassembled WGS sequence"/>
</dbReference>
<reference evidence="11 12" key="1">
    <citation type="submission" date="2018-05" db="EMBL/GenBank/DDBJ databases">
        <title>Genomic analysis of Gracilibacillus dipsosauri DD1 reveals novel features of a salt-tolerant amylase.</title>
        <authorList>
            <person name="Deutch C.E."/>
            <person name="Yang S."/>
        </authorList>
    </citation>
    <scope>NUCLEOTIDE SEQUENCE [LARGE SCALE GENOMIC DNA]</scope>
    <source>
        <strain evidence="11 12">DD1</strain>
    </source>
</reference>
<dbReference type="GO" id="GO:0005886">
    <property type="term" value="C:plasma membrane"/>
    <property type="evidence" value="ECO:0007669"/>
    <property type="project" value="UniProtKB-SubCell"/>
</dbReference>
<protein>
    <submittedName>
        <fullName evidence="11">TRAP transporter small permease</fullName>
    </submittedName>
</protein>
<feature type="transmembrane region" description="Helical" evidence="9">
    <location>
        <begin position="127"/>
        <end position="149"/>
    </location>
</feature>
<dbReference type="RefSeq" id="WP_109983782.1">
    <property type="nucleotide sequence ID" value="NZ_JAJUIE010000082.1"/>
</dbReference>
<dbReference type="InterPro" id="IPR007387">
    <property type="entry name" value="TRAP_DctQ"/>
</dbReference>
<evidence type="ECO:0000313" key="11">
    <source>
        <dbReference type="EMBL" id="PWU69563.1"/>
    </source>
</evidence>
<evidence type="ECO:0000256" key="6">
    <source>
        <dbReference type="ARBA" id="ARBA00022989"/>
    </source>
</evidence>
<organism evidence="11 12">
    <name type="scientific">Gracilibacillus dipsosauri</name>
    <dbReference type="NCBI Taxonomy" id="178340"/>
    <lineage>
        <taxon>Bacteria</taxon>
        <taxon>Bacillati</taxon>
        <taxon>Bacillota</taxon>
        <taxon>Bacilli</taxon>
        <taxon>Bacillales</taxon>
        <taxon>Bacillaceae</taxon>
        <taxon>Gracilibacillus</taxon>
    </lineage>
</organism>
<evidence type="ECO:0000256" key="7">
    <source>
        <dbReference type="ARBA" id="ARBA00023136"/>
    </source>
</evidence>
<sequence>MDAVKKRLDQALSAICITLFAFLVLLVTWQVITRFILNNPSVVSEELAKYCFVWLVMFGSAIVFGEKGHMAVEVVKDKFPQGLKAVNEIVIEALNMVFALFVLLIGGFIAAELAWTQMNASLQIPIGYLYAVMPVSGLCILFYCTYNIYQTVQTRKKVKTE</sequence>
<proteinExistence type="inferred from homology"/>
<evidence type="ECO:0000256" key="9">
    <source>
        <dbReference type="SAM" id="Phobius"/>
    </source>
</evidence>
<keyword evidence="12" id="KW-1185">Reference proteome</keyword>
<dbReference type="InterPro" id="IPR055348">
    <property type="entry name" value="DctQ"/>
</dbReference>
<keyword evidence="5 9" id="KW-0812">Transmembrane</keyword>
<accession>A0A317L209</accession>
<evidence type="ECO:0000256" key="5">
    <source>
        <dbReference type="ARBA" id="ARBA00022692"/>
    </source>
</evidence>
<evidence type="ECO:0000256" key="3">
    <source>
        <dbReference type="ARBA" id="ARBA00022475"/>
    </source>
</evidence>
<comment type="similarity">
    <text evidence="8">Belongs to the TRAP transporter small permease family.</text>
</comment>
<evidence type="ECO:0000256" key="1">
    <source>
        <dbReference type="ARBA" id="ARBA00004429"/>
    </source>
</evidence>
<feature type="transmembrane region" description="Helical" evidence="9">
    <location>
        <begin position="52"/>
        <end position="72"/>
    </location>
</feature>
<evidence type="ECO:0000256" key="2">
    <source>
        <dbReference type="ARBA" id="ARBA00022448"/>
    </source>
</evidence>
<keyword evidence="2" id="KW-0813">Transport</keyword>